<dbReference type="Proteomes" id="UP001197093">
    <property type="component" value="Unassembled WGS sequence"/>
</dbReference>
<comment type="caution">
    <text evidence="1">The sequence shown here is derived from an EMBL/GenBank/DDBJ whole genome shotgun (WGS) entry which is preliminary data.</text>
</comment>
<reference evidence="1" key="1">
    <citation type="submission" date="2023-02" db="EMBL/GenBank/DDBJ databases">
        <authorList>
            <person name="Palmer J.M."/>
        </authorList>
    </citation>
    <scope>NUCLEOTIDE SEQUENCE</scope>
    <source>
        <strain evidence="1">FW57</strain>
    </source>
</reference>
<dbReference type="InterPro" id="IPR011009">
    <property type="entry name" value="Kinase-like_dom_sf"/>
</dbReference>
<protein>
    <recommendedName>
        <fullName evidence="3">Protein kinase domain-containing protein</fullName>
    </recommendedName>
</protein>
<proteinExistence type="predicted"/>
<dbReference type="EMBL" id="JAHCVI010000001">
    <property type="protein sequence ID" value="KAG7291088.1"/>
    <property type="molecule type" value="Genomic_DNA"/>
</dbReference>
<name>A0AAD4F0I9_9PEZI</name>
<accession>A0AAD4F0I9</accession>
<dbReference type="SUPFAM" id="SSF56112">
    <property type="entry name" value="Protein kinase-like (PK-like)"/>
    <property type="match status" value="1"/>
</dbReference>
<dbReference type="AlphaFoldDB" id="A0AAD4F0I9"/>
<keyword evidence="2" id="KW-1185">Reference proteome</keyword>
<sequence length="328" mass="37762">MSPVLEVAIPSGQGSSVLRVLKLYDRRFGTPLRDDYNCQHVPHTQAKEAAFQTFVRQRRMPTFLHELDLADETQDVPPLPRRFLDGTSEGYAKYEAAMWRQCNEHFRCETEAYKRLGDLQGKSIPRMLASVRLVADNYKNNRPTDIQQGEASYFEIWGILLERISGYNLQDITTSPQAPPAGDLMRWQQIIQSTVNLTHNINQRGVIMRDCAPRNVVVDRHSQKPHIIDFAQCRFRDKMVRSWHEWGWHEEDETWDPDVEYWEQVGAAGNPRAIGAPMVQRVQKAAGVILPITYPDYRDIITGIRHRKAAKRRRAVPRCALGEDNGLS</sequence>
<organism evidence="1 2">
    <name type="scientific">Staphylotrichum longicolle</name>
    <dbReference type="NCBI Taxonomy" id="669026"/>
    <lineage>
        <taxon>Eukaryota</taxon>
        <taxon>Fungi</taxon>
        <taxon>Dikarya</taxon>
        <taxon>Ascomycota</taxon>
        <taxon>Pezizomycotina</taxon>
        <taxon>Sordariomycetes</taxon>
        <taxon>Sordariomycetidae</taxon>
        <taxon>Sordariales</taxon>
        <taxon>Chaetomiaceae</taxon>
        <taxon>Staphylotrichum</taxon>
    </lineage>
</organism>
<gene>
    <name evidence="1" type="ORF">NEMBOFW57_001098</name>
</gene>
<dbReference type="Gene3D" id="1.10.510.10">
    <property type="entry name" value="Transferase(Phosphotransferase) domain 1"/>
    <property type="match status" value="1"/>
</dbReference>
<evidence type="ECO:0008006" key="3">
    <source>
        <dbReference type="Google" id="ProtNLM"/>
    </source>
</evidence>
<evidence type="ECO:0000313" key="2">
    <source>
        <dbReference type="Proteomes" id="UP001197093"/>
    </source>
</evidence>
<evidence type="ECO:0000313" key="1">
    <source>
        <dbReference type="EMBL" id="KAG7291088.1"/>
    </source>
</evidence>